<accession>A0A8S9NET8</accession>
<gene>
    <name evidence="2" type="ORF">F2Q69_00043433</name>
</gene>
<reference evidence="2" key="1">
    <citation type="submission" date="2019-12" db="EMBL/GenBank/DDBJ databases">
        <title>Genome sequencing and annotation of Brassica cretica.</title>
        <authorList>
            <person name="Studholme D.J."/>
            <person name="Sarris P."/>
        </authorList>
    </citation>
    <scope>NUCLEOTIDE SEQUENCE</scope>
    <source>
        <strain evidence="2">PFS-109/04</strain>
        <tissue evidence="2">Leaf</tissue>
    </source>
</reference>
<evidence type="ECO:0000313" key="2">
    <source>
        <dbReference type="EMBL" id="KAF3502552.1"/>
    </source>
</evidence>
<name>A0A8S9NET8_BRACR</name>
<dbReference type="AlphaFoldDB" id="A0A8S9NET8"/>
<comment type="caution">
    <text evidence="2">The sequence shown here is derived from an EMBL/GenBank/DDBJ whole genome shotgun (WGS) entry which is preliminary data.</text>
</comment>
<feature type="region of interest" description="Disordered" evidence="1">
    <location>
        <begin position="1"/>
        <end position="52"/>
    </location>
</feature>
<organism evidence="2 3">
    <name type="scientific">Brassica cretica</name>
    <name type="common">Mustard</name>
    <dbReference type="NCBI Taxonomy" id="69181"/>
    <lineage>
        <taxon>Eukaryota</taxon>
        <taxon>Viridiplantae</taxon>
        <taxon>Streptophyta</taxon>
        <taxon>Embryophyta</taxon>
        <taxon>Tracheophyta</taxon>
        <taxon>Spermatophyta</taxon>
        <taxon>Magnoliopsida</taxon>
        <taxon>eudicotyledons</taxon>
        <taxon>Gunneridae</taxon>
        <taxon>Pentapetalae</taxon>
        <taxon>rosids</taxon>
        <taxon>malvids</taxon>
        <taxon>Brassicales</taxon>
        <taxon>Brassicaceae</taxon>
        <taxon>Brassiceae</taxon>
        <taxon>Brassica</taxon>
    </lineage>
</organism>
<dbReference type="EMBL" id="QGKX02001621">
    <property type="protein sequence ID" value="KAF3502552.1"/>
    <property type="molecule type" value="Genomic_DNA"/>
</dbReference>
<evidence type="ECO:0000256" key="1">
    <source>
        <dbReference type="SAM" id="MobiDB-lite"/>
    </source>
</evidence>
<protein>
    <submittedName>
        <fullName evidence="2">Uncharacterized protein</fullName>
    </submittedName>
</protein>
<evidence type="ECO:0000313" key="3">
    <source>
        <dbReference type="Proteomes" id="UP000712600"/>
    </source>
</evidence>
<proteinExistence type="predicted"/>
<dbReference type="Proteomes" id="UP000712600">
    <property type="component" value="Unassembled WGS sequence"/>
</dbReference>
<sequence>MMGKQSSPNEEDDLQNLFDEAPSQHREPDPGALHLQKPISPLSRTELYRSQA</sequence>